<dbReference type="NCBIfam" id="TIGR00803">
    <property type="entry name" value="nst"/>
    <property type="match status" value="1"/>
</dbReference>
<evidence type="ECO:0000256" key="2">
    <source>
        <dbReference type="ARBA" id="ARBA00022692"/>
    </source>
</evidence>
<feature type="region of interest" description="Disordered" evidence="5">
    <location>
        <begin position="227"/>
        <end position="248"/>
    </location>
</feature>
<name>A0AAW1P060_9CHLO</name>
<comment type="caution">
    <text evidence="7">The sequence shown here is derived from an EMBL/GenBank/DDBJ whole genome shotgun (WGS) entry which is preliminary data.</text>
</comment>
<keyword evidence="4 6" id="KW-0472">Membrane</keyword>
<proteinExistence type="predicted"/>
<reference evidence="7 8" key="1">
    <citation type="journal article" date="2024" name="Nat. Commun.">
        <title>Phylogenomics reveals the evolutionary origins of lichenization in chlorophyte algae.</title>
        <authorList>
            <person name="Puginier C."/>
            <person name="Libourel C."/>
            <person name="Otte J."/>
            <person name="Skaloud P."/>
            <person name="Haon M."/>
            <person name="Grisel S."/>
            <person name="Petersen M."/>
            <person name="Berrin J.G."/>
            <person name="Delaux P.M."/>
            <person name="Dal Grande F."/>
            <person name="Keller J."/>
        </authorList>
    </citation>
    <scope>NUCLEOTIDE SEQUENCE [LARGE SCALE GENOMIC DNA]</scope>
    <source>
        <strain evidence="7 8">SAG 2036</strain>
    </source>
</reference>
<gene>
    <name evidence="7" type="ORF">WJX73_010084</name>
</gene>
<evidence type="ECO:0000256" key="4">
    <source>
        <dbReference type="ARBA" id="ARBA00023136"/>
    </source>
</evidence>
<evidence type="ECO:0000256" key="6">
    <source>
        <dbReference type="SAM" id="Phobius"/>
    </source>
</evidence>
<feature type="transmembrane region" description="Helical" evidence="6">
    <location>
        <begin position="74"/>
        <end position="97"/>
    </location>
</feature>
<keyword evidence="8" id="KW-1185">Reference proteome</keyword>
<dbReference type="AlphaFoldDB" id="A0AAW1P060"/>
<evidence type="ECO:0000313" key="7">
    <source>
        <dbReference type="EMBL" id="KAK9799027.1"/>
    </source>
</evidence>
<dbReference type="GO" id="GO:0015165">
    <property type="term" value="F:pyrimidine nucleotide-sugar transmembrane transporter activity"/>
    <property type="evidence" value="ECO:0007669"/>
    <property type="project" value="InterPro"/>
</dbReference>
<feature type="transmembrane region" description="Helical" evidence="6">
    <location>
        <begin position="173"/>
        <end position="195"/>
    </location>
</feature>
<sequence>MIGRGRGAQGNACSDPQDGPGGCFVDSNDLLSGAVDHGIKEWRRWHALLLLTLGATISQLEGSGSDPALTASSVGHAFAGLSAVLSAVAAVYTEWVMKHNNDSLYWQNMQLYSYGMAFNALGLTINDFRTGGNGLWALRLFQGYSPVTFLVVANLALSGLLVSWIMKFADSILKVYATSLSMIVTTVTSMILFGLRPSLNLYLGILTASISLSLYYTPSSMLLSTGAPRKKDPLLPLTAPDKDPDAQS</sequence>
<dbReference type="InterPro" id="IPR007271">
    <property type="entry name" value="Nuc_sug_transpt"/>
</dbReference>
<feature type="transmembrane region" description="Helical" evidence="6">
    <location>
        <begin position="201"/>
        <end position="223"/>
    </location>
</feature>
<evidence type="ECO:0000256" key="1">
    <source>
        <dbReference type="ARBA" id="ARBA00004141"/>
    </source>
</evidence>
<keyword evidence="3 6" id="KW-1133">Transmembrane helix</keyword>
<dbReference type="Pfam" id="PF04142">
    <property type="entry name" value="Nuc_sug_transp"/>
    <property type="match status" value="1"/>
</dbReference>
<comment type="subcellular location">
    <subcellularLocation>
        <location evidence="1">Membrane</location>
        <topology evidence="1">Multi-pass membrane protein</topology>
    </subcellularLocation>
</comment>
<organism evidence="7 8">
    <name type="scientific">Symbiochloris irregularis</name>
    <dbReference type="NCBI Taxonomy" id="706552"/>
    <lineage>
        <taxon>Eukaryota</taxon>
        <taxon>Viridiplantae</taxon>
        <taxon>Chlorophyta</taxon>
        <taxon>core chlorophytes</taxon>
        <taxon>Trebouxiophyceae</taxon>
        <taxon>Trebouxiales</taxon>
        <taxon>Trebouxiaceae</taxon>
        <taxon>Symbiochloris</taxon>
    </lineage>
</organism>
<dbReference type="Proteomes" id="UP001465755">
    <property type="component" value="Unassembled WGS sequence"/>
</dbReference>
<feature type="transmembrane region" description="Helical" evidence="6">
    <location>
        <begin position="146"/>
        <end position="166"/>
    </location>
</feature>
<dbReference type="EMBL" id="JALJOQ010000092">
    <property type="protein sequence ID" value="KAK9799027.1"/>
    <property type="molecule type" value="Genomic_DNA"/>
</dbReference>
<evidence type="ECO:0000256" key="5">
    <source>
        <dbReference type="SAM" id="MobiDB-lite"/>
    </source>
</evidence>
<accession>A0AAW1P060</accession>
<evidence type="ECO:0000256" key="3">
    <source>
        <dbReference type="ARBA" id="ARBA00022989"/>
    </source>
</evidence>
<feature type="transmembrane region" description="Helical" evidence="6">
    <location>
        <begin position="109"/>
        <end position="126"/>
    </location>
</feature>
<dbReference type="GO" id="GO:0000139">
    <property type="term" value="C:Golgi membrane"/>
    <property type="evidence" value="ECO:0007669"/>
    <property type="project" value="InterPro"/>
</dbReference>
<dbReference type="PANTHER" id="PTHR10231">
    <property type="entry name" value="NUCLEOTIDE-SUGAR TRANSMEMBRANE TRANSPORTER"/>
    <property type="match status" value="1"/>
</dbReference>
<evidence type="ECO:0000313" key="8">
    <source>
        <dbReference type="Proteomes" id="UP001465755"/>
    </source>
</evidence>
<keyword evidence="2 6" id="KW-0812">Transmembrane</keyword>
<protein>
    <submittedName>
        <fullName evidence="7">Uncharacterized protein</fullName>
    </submittedName>
</protein>